<dbReference type="GO" id="GO:0016810">
    <property type="term" value="F:hydrolase activity, acting on carbon-nitrogen (but not peptide) bonds"/>
    <property type="evidence" value="ECO:0007669"/>
    <property type="project" value="InterPro"/>
</dbReference>
<keyword evidence="3" id="KW-1185">Reference proteome</keyword>
<dbReference type="AlphaFoldDB" id="A0A167BBA2"/>
<dbReference type="Gene3D" id="3.20.20.370">
    <property type="entry name" value="Glycoside hydrolase/deacetylase"/>
    <property type="match status" value="1"/>
</dbReference>
<accession>A0A167BBA2</accession>
<dbReference type="InterPro" id="IPR050248">
    <property type="entry name" value="Polysacc_deacetylase_ArnD"/>
</dbReference>
<dbReference type="GO" id="GO:0005975">
    <property type="term" value="P:carbohydrate metabolic process"/>
    <property type="evidence" value="ECO:0007669"/>
    <property type="project" value="InterPro"/>
</dbReference>
<dbReference type="CDD" id="cd10917">
    <property type="entry name" value="CE4_NodB_like_6s_7s"/>
    <property type="match status" value="1"/>
</dbReference>
<protein>
    <submittedName>
        <fullName evidence="2">Polysaccharide deacetylase</fullName>
    </submittedName>
</protein>
<proteinExistence type="predicted"/>
<dbReference type="PANTHER" id="PTHR10587">
    <property type="entry name" value="GLYCOSYL TRANSFERASE-RELATED"/>
    <property type="match status" value="1"/>
</dbReference>
<dbReference type="InterPro" id="IPR011330">
    <property type="entry name" value="Glyco_hydro/deAcase_b/a-brl"/>
</dbReference>
<evidence type="ECO:0000313" key="2">
    <source>
        <dbReference type="EMBL" id="OAB71911.1"/>
    </source>
</evidence>
<dbReference type="Pfam" id="PF01522">
    <property type="entry name" value="Polysacc_deac_1"/>
    <property type="match status" value="1"/>
</dbReference>
<evidence type="ECO:0000313" key="3">
    <source>
        <dbReference type="Proteomes" id="UP000077134"/>
    </source>
</evidence>
<comment type="caution">
    <text evidence="2">The sequence shown here is derived from an EMBL/GenBank/DDBJ whole genome shotgun (WGS) entry which is preliminary data.</text>
</comment>
<dbReference type="RefSeq" id="WP_068660605.1">
    <property type="nucleotide sequence ID" value="NZ_CP017770.1"/>
</dbReference>
<dbReference type="InterPro" id="IPR002509">
    <property type="entry name" value="NODB_dom"/>
</dbReference>
<feature type="domain" description="NodB homology" evidence="1">
    <location>
        <begin position="2"/>
        <end position="226"/>
    </location>
</feature>
<dbReference type="PROSITE" id="PS51677">
    <property type="entry name" value="NODB"/>
    <property type="match status" value="1"/>
</dbReference>
<dbReference type="OrthoDB" id="9812065at2"/>
<evidence type="ECO:0000259" key="1">
    <source>
        <dbReference type="PROSITE" id="PS51677"/>
    </source>
</evidence>
<dbReference type="STRING" id="1763538.LPB68_12765"/>
<organism evidence="2 3">
    <name type="scientific">Paenibacillus crassostreae</name>
    <dbReference type="NCBI Taxonomy" id="1763538"/>
    <lineage>
        <taxon>Bacteria</taxon>
        <taxon>Bacillati</taxon>
        <taxon>Bacillota</taxon>
        <taxon>Bacilli</taxon>
        <taxon>Bacillales</taxon>
        <taxon>Paenibacillaceae</taxon>
        <taxon>Paenibacillus</taxon>
    </lineage>
</organism>
<sequence length="232" mass="27276">MSKAYLTIDDGPTTITRQMIDYLTSKNITPILFFYGQQMEKHFEEGVYALQQGAVIGNHSYSHPCFNDITFDECVSEIEQQEEWMTRLHEVAGVERQYKLFRFPYGAKGGKNKVLIQDYLRENGFNRIDDRAVEFDGYKNEQMNLDIDVFWTFDFAEYQLHNADEFTYESIIERIHDSNPQNGAVLLEENTNHIILLHDHENTEALIPEYYKILIDYVMEQGVEFVNPKFVI</sequence>
<dbReference type="SUPFAM" id="SSF88713">
    <property type="entry name" value="Glycoside hydrolase/deacetylase"/>
    <property type="match status" value="1"/>
</dbReference>
<name>A0A167BBA2_9BACL</name>
<dbReference type="KEGG" id="pcx:LPB68_12765"/>
<dbReference type="EMBL" id="LSFN01000036">
    <property type="protein sequence ID" value="OAB71911.1"/>
    <property type="molecule type" value="Genomic_DNA"/>
</dbReference>
<reference evidence="2 3" key="1">
    <citation type="submission" date="2016-02" db="EMBL/GenBank/DDBJ databases">
        <title>Paenibacillus sp. LPB0068, isolated from Crassostrea gigas.</title>
        <authorList>
            <person name="Shin S.-K."/>
            <person name="Yi H."/>
        </authorList>
    </citation>
    <scope>NUCLEOTIDE SEQUENCE [LARGE SCALE GENOMIC DNA]</scope>
    <source>
        <strain evidence="2 3">LPB0068</strain>
    </source>
</reference>
<gene>
    <name evidence="2" type="ORF">PNBC_18125</name>
</gene>
<dbReference type="Proteomes" id="UP000077134">
    <property type="component" value="Unassembled WGS sequence"/>
</dbReference>